<evidence type="ECO:0000313" key="17">
    <source>
        <dbReference type="EMBL" id="EFS01483.1"/>
    </source>
</evidence>
<evidence type="ECO:0000256" key="11">
    <source>
        <dbReference type="ARBA" id="ARBA00023026"/>
    </source>
</evidence>
<comment type="subcellular location">
    <subcellularLocation>
        <location evidence="1">Host membrane</location>
        <topology evidence="1">Multi-pass membrane protein</topology>
    </subcellularLocation>
    <subcellularLocation>
        <location evidence="14">Secreted</location>
    </subcellularLocation>
    <subcellularLocation>
        <location evidence="14">Host cell membrane</location>
        <topology evidence="14">Multi-pass membrane protein</topology>
    </subcellularLocation>
</comment>
<keyword evidence="3 14" id="KW-1134">Transmembrane beta strand</keyword>
<accession>E3ZLL5</accession>
<dbReference type="InterPro" id="IPR036363">
    <property type="entry name" value="Thiol_cytolysin_ab_sf"/>
</dbReference>
<evidence type="ECO:0000256" key="13">
    <source>
        <dbReference type="ARBA" id="ARBA00023136"/>
    </source>
</evidence>
<keyword evidence="14" id="KW-1032">Host cell membrane</keyword>
<dbReference type="GO" id="GO:0090729">
    <property type="term" value="F:toxin activity"/>
    <property type="evidence" value="ECO:0007669"/>
    <property type="project" value="UniProtKB-KW"/>
</dbReference>
<sequence length="531" mass="59400">MMKIFGLVIMSLLFVILPITQQPEARDVPAYDRSEVTISPAETPESPPATPKTPVEKKHAEEIDKYIWGLNYDKNSILVYQGEAVTNVPPKKGYKDGSEYIVVEKKKKGINQNNADISVINAISSLTYPGALVKANRELVENQPNVLPVKRDSLTLSVDLPGMTKKDNKIFVKNPTKSNVNNAVNTLVERWNDKYSKAYPNINAKIDYSDEMAYSESQLIAKFGTAFKAVNNSLNVNFEAISDGKVQEEVISFKQIYYNINVNEPTSPSKFFGSSVTKEQLDALGVNAENPPAYISSVAYGRQVYVKLSSSSHSNKVKTAFEAAMSGKSVKGDVELTNIIKNSSFKAVIYGGSAKEEVEIIDGNLSELRDILKKGSTYDRENPGVPISYTTNFLKDNDLAVVKNNSEYIETTSKSYTDGKINIDHSGGYVAQFNISWDEVSYDENGNEIKVHKKWGENYKSKLAHFTSSIYLPGNARNINIYARECTGLFWEWWRTVIDDRNLPLVKNRNVSIWGTTLYPRHSNNVDNPIQ</sequence>
<dbReference type="GO" id="GO:0005576">
    <property type="term" value="C:extracellular region"/>
    <property type="evidence" value="ECO:0007669"/>
    <property type="project" value="UniProtKB-SubCell"/>
</dbReference>
<keyword evidence="13 14" id="KW-0472">Membrane</keyword>
<dbReference type="AlphaFoldDB" id="E3ZLL5"/>
<dbReference type="PROSITE" id="PS00481">
    <property type="entry name" value="THIOL_CYTOLYSINS"/>
    <property type="match status" value="1"/>
</dbReference>
<dbReference type="GO" id="GO:0031640">
    <property type="term" value="P:killing of cells of another organism"/>
    <property type="evidence" value="ECO:0007669"/>
    <property type="project" value="UniProtKB-KW"/>
</dbReference>
<keyword evidence="5 14" id="KW-0800">Toxin</keyword>
<evidence type="ECO:0000256" key="10">
    <source>
        <dbReference type="ARBA" id="ARBA00022870"/>
    </source>
</evidence>
<comment type="function">
    <text evidence="14">A cholesterol-dependent toxin that causes cytolysis by forming pores in cholesterol containing host membranes. After binding to target membranes, the protein undergoes a major conformation change, leading to its insertion in the host membrane and formation of an oligomeric pore complex. Cholesterol is required for binding to host membranes, membrane insertion and pore formation; cholesterol binding is mediated by a Thr-Leu pair in the C-terminus. Can be reversibly inactivated by oxidation.</text>
</comment>
<keyword evidence="9 14" id="KW-0204">Cytolysis</keyword>
<dbReference type="PATRIC" id="fig|702453.3.peg.242"/>
<evidence type="ECO:0000256" key="4">
    <source>
        <dbReference type="ARBA" id="ARBA00022525"/>
    </source>
</evidence>
<gene>
    <name evidence="17" type="ORF">NT03LS_0301</name>
</gene>
<dbReference type="Pfam" id="PF17440">
    <property type="entry name" value="Thiol_cytolys_C"/>
    <property type="match status" value="1"/>
</dbReference>
<reference evidence="17" key="1">
    <citation type="journal article" date="2010" name="Microbiol. Resour. Announc.">
        <title>Comparative genomics of the bacterial genus Listeria: Genome evolution is characterized by limited gene acquisition and limited gene loss.</title>
        <authorList>
            <person name="den Bakker H.C."/>
            <person name="Cummings C.A."/>
            <person name="Ferreira V."/>
            <person name="Vatta P."/>
            <person name="Orsi R.H."/>
            <person name="Degoricija L."/>
            <person name="Barker M."/>
            <person name="Petrauskene O."/>
            <person name="Furtado M.R."/>
            <person name="Wiedmann M."/>
        </authorList>
    </citation>
    <scope>NUCLEOTIDE SEQUENCE [LARGE SCALE GENOMIC DNA]</scope>
    <source>
        <strain evidence="17">FSL N1-067</strain>
    </source>
</reference>
<feature type="region of interest" description="Disordered" evidence="15">
    <location>
        <begin position="37"/>
        <end position="58"/>
    </location>
</feature>
<evidence type="ECO:0000256" key="15">
    <source>
        <dbReference type="SAM" id="MobiDB-lite"/>
    </source>
</evidence>
<evidence type="ECO:0000256" key="2">
    <source>
        <dbReference type="ARBA" id="ARBA00008503"/>
    </source>
</evidence>
<keyword evidence="8 14" id="KW-0354">Hemolysis</keyword>
<evidence type="ECO:0000256" key="14">
    <source>
        <dbReference type="RuleBase" id="RU364025"/>
    </source>
</evidence>
<evidence type="ECO:0000256" key="9">
    <source>
        <dbReference type="ARBA" id="ARBA00022852"/>
    </source>
</evidence>
<dbReference type="InterPro" id="IPR038700">
    <property type="entry name" value="Thiol_cytolys_C_sf"/>
</dbReference>
<dbReference type="InterPro" id="IPR001869">
    <property type="entry name" value="Thiol_cytolysin"/>
</dbReference>
<organism evidence="17">
    <name type="scientific">Listeria seeligeri FSL N1-067</name>
    <dbReference type="NCBI Taxonomy" id="702453"/>
    <lineage>
        <taxon>Bacteria</taxon>
        <taxon>Bacillati</taxon>
        <taxon>Bacillota</taxon>
        <taxon>Bacilli</taxon>
        <taxon>Bacillales</taxon>
        <taxon>Listeriaceae</taxon>
        <taxon>Listeria</taxon>
    </lineage>
</organism>
<dbReference type="InterPro" id="IPR036359">
    <property type="entry name" value="Thiol_cytolysin_sf"/>
</dbReference>
<evidence type="ECO:0000259" key="16">
    <source>
        <dbReference type="Pfam" id="PF17440"/>
    </source>
</evidence>
<dbReference type="Gene3D" id="3.90.840.10">
    <property type="entry name" value="Thiol-activated cytolysin superfamily/Thiol-activated cytolysin, alpha-beta domain"/>
    <property type="match status" value="1"/>
</dbReference>
<dbReference type="EMBL" id="ADXJ01000112">
    <property type="protein sequence ID" value="EFS01483.1"/>
    <property type="molecule type" value="Genomic_DNA"/>
</dbReference>
<proteinExistence type="inferred from homology"/>
<dbReference type="SUPFAM" id="SSF56978">
    <property type="entry name" value="Perfringolysin"/>
    <property type="match status" value="1"/>
</dbReference>
<name>E3ZLL5_LISSE</name>
<evidence type="ECO:0000256" key="7">
    <source>
        <dbReference type="ARBA" id="ARBA00022729"/>
    </source>
</evidence>
<dbReference type="Proteomes" id="UP000004302">
    <property type="component" value="Chromosome"/>
</dbReference>
<evidence type="ECO:0000256" key="5">
    <source>
        <dbReference type="ARBA" id="ARBA00022656"/>
    </source>
</evidence>
<keyword evidence="12 14" id="KW-0446">Lipid-binding</keyword>
<dbReference type="GO" id="GO:0020002">
    <property type="term" value="C:host cell plasma membrane"/>
    <property type="evidence" value="ECO:0007669"/>
    <property type="project" value="UniProtKB-SubCell"/>
</dbReference>
<keyword evidence="6 14" id="KW-0812">Transmembrane</keyword>
<comment type="caution">
    <text evidence="17">The sequence shown here is derived from an EMBL/GenBank/DDBJ whole genome shotgun (WGS) entry which is preliminary data.</text>
</comment>
<dbReference type="PRINTS" id="PR01400">
    <property type="entry name" value="TACYTOLYSIN"/>
</dbReference>
<dbReference type="Gene3D" id="2.60.40.1430">
    <property type="entry name" value="Perfringolysin, domain 4"/>
    <property type="match status" value="1"/>
</dbReference>
<dbReference type="GO" id="GO:0015485">
    <property type="term" value="F:cholesterol binding"/>
    <property type="evidence" value="ECO:0007669"/>
    <property type="project" value="InterPro"/>
</dbReference>
<dbReference type="HOGENOM" id="CLU_026912_0_0_9"/>
<evidence type="ECO:0000256" key="6">
    <source>
        <dbReference type="ARBA" id="ARBA00022692"/>
    </source>
</evidence>
<keyword evidence="4 14" id="KW-0964">Secreted</keyword>
<evidence type="ECO:0000256" key="8">
    <source>
        <dbReference type="ARBA" id="ARBA00022735"/>
    </source>
</evidence>
<dbReference type="Gene3D" id="3.30.1040.20">
    <property type="match status" value="1"/>
</dbReference>
<dbReference type="Pfam" id="PF01289">
    <property type="entry name" value="Thiol_cytolysin"/>
    <property type="match status" value="1"/>
</dbReference>
<evidence type="ECO:0000256" key="1">
    <source>
        <dbReference type="ARBA" id="ARBA00004301"/>
    </source>
</evidence>
<dbReference type="Gene3D" id="3.40.30.40">
    <property type="entry name" value="Perfringolysin"/>
    <property type="match status" value="1"/>
</dbReference>
<keyword evidence="10 14" id="KW-1043">Host membrane</keyword>
<keyword evidence="7" id="KW-0732">Signal</keyword>
<evidence type="ECO:0000256" key="12">
    <source>
        <dbReference type="ARBA" id="ARBA00023121"/>
    </source>
</evidence>
<comment type="similarity">
    <text evidence="2 14">Belongs to the cholesterol-dependent cytolysin family.</text>
</comment>
<protein>
    <recommendedName>
        <fullName evidence="14">Thiol-activated cytolysin</fullName>
    </recommendedName>
</protein>
<evidence type="ECO:0000256" key="3">
    <source>
        <dbReference type="ARBA" id="ARBA00022452"/>
    </source>
</evidence>
<dbReference type="InterPro" id="IPR035390">
    <property type="entry name" value="Thiol_cytolys_C"/>
</dbReference>
<keyword evidence="11" id="KW-0843">Virulence</keyword>
<feature type="domain" description="Thiol-activated cytolysin C-terminal" evidence="16">
    <location>
        <begin position="420"/>
        <end position="521"/>
    </location>
</feature>